<dbReference type="EMBL" id="WHWC01000004">
    <property type="protein sequence ID" value="KAG8383457.1"/>
    <property type="molecule type" value="Genomic_DNA"/>
</dbReference>
<dbReference type="Gene3D" id="4.10.60.10">
    <property type="entry name" value="Zinc finger, CCHC-type"/>
    <property type="match status" value="1"/>
</dbReference>
<dbReference type="GO" id="GO:0008270">
    <property type="term" value="F:zinc ion binding"/>
    <property type="evidence" value="ECO:0007669"/>
    <property type="project" value="UniProtKB-KW"/>
</dbReference>
<dbReference type="SUPFAM" id="SSF57756">
    <property type="entry name" value="Retrovirus zinc finger-like domains"/>
    <property type="match status" value="1"/>
</dbReference>
<dbReference type="SMART" id="SM00343">
    <property type="entry name" value="ZnF_C2HC"/>
    <property type="match status" value="1"/>
</dbReference>
<dbReference type="PROSITE" id="PS50158">
    <property type="entry name" value="ZF_CCHC"/>
    <property type="match status" value="1"/>
</dbReference>
<organism evidence="3 4">
    <name type="scientific">Buddleja alternifolia</name>
    <dbReference type="NCBI Taxonomy" id="168488"/>
    <lineage>
        <taxon>Eukaryota</taxon>
        <taxon>Viridiplantae</taxon>
        <taxon>Streptophyta</taxon>
        <taxon>Embryophyta</taxon>
        <taxon>Tracheophyta</taxon>
        <taxon>Spermatophyta</taxon>
        <taxon>Magnoliopsida</taxon>
        <taxon>eudicotyledons</taxon>
        <taxon>Gunneridae</taxon>
        <taxon>Pentapetalae</taxon>
        <taxon>asterids</taxon>
        <taxon>lamiids</taxon>
        <taxon>Lamiales</taxon>
        <taxon>Scrophulariaceae</taxon>
        <taxon>Buddlejeae</taxon>
        <taxon>Buddleja</taxon>
    </lineage>
</organism>
<evidence type="ECO:0000313" key="3">
    <source>
        <dbReference type="EMBL" id="KAG8383457.1"/>
    </source>
</evidence>
<evidence type="ECO:0000259" key="2">
    <source>
        <dbReference type="PROSITE" id="PS50158"/>
    </source>
</evidence>
<dbReference type="Proteomes" id="UP000826271">
    <property type="component" value="Unassembled WGS sequence"/>
</dbReference>
<name>A0AAV6XS13_9LAMI</name>
<keyword evidence="4" id="KW-1185">Reference proteome</keyword>
<feature type="domain" description="CCHC-type" evidence="2">
    <location>
        <begin position="55"/>
        <end position="68"/>
    </location>
</feature>
<keyword evidence="1" id="KW-0479">Metal-binding</keyword>
<proteinExistence type="predicted"/>
<dbReference type="InterPro" id="IPR036875">
    <property type="entry name" value="Znf_CCHC_sf"/>
</dbReference>
<reference evidence="3" key="1">
    <citation type="submission" date="2019-10" db="EMBL/GenBank/DDBJ databases">
        <authorList>
            <person name="Zhang R."/>
            <person name="Pan Y."/>
            <person name="Wang J."/>
            <person name="Ma R."/>
            <person name="Yu S."/>
        </authorList>
    </citation>
    <scope>NUCLEOTIDE SEQUENCE</scope>
    <source>
        <strain evidence="3">LA-IB0</strain>
        <tissue evidence="3">Leaf</tissue>
    </source>
</reference>
<evidence type="ECO:0000313" key="4">
    <source>
        <dbReference type="Proteomes" id="UP000826271"/>
    </source>
</evidence>
<comment type="caution">
    <text evidence="3">The sequence shown here is derived from an EMBL/GenBank/DDBJ whole genome shotgun (WGS) entry which is preliminary data.</text>
</comment>
<sequence>MLLKHLRIEEETRIRDKTQNVHSSARVNYVSDNNNGGKKRKSFGASTNRFKNVTCYYCGKKGHIKKDCCNRKRQKIEKKPKTIQVAEAKIDDIIAMVSAWHISAELEVWLVTTAIEGQFSVSAPIAVGHPDDGIETSTTQNATGFILEDSRGSFCIKS</sequence>
<dbReference type="InterPro" id="IPR001878">
    <property type="entry name" value="Znf_CCHC"/>
</dbReference>
<keyword evidence="1" id="KW-0863">Zinc-finger</keyword>
<dbReference type="AlphaFoldDB" id="A0AAV6XS13"/>
<evidence type="ECO:0000256" key="1">
    <source>
        <dbReference type="PROSITE-ProRule" id="PRU00047"/>
    </source>
</evidence>
<dbReference type="GO" id="GO:0003676">
    <property type="term" value="F:nucleic acid binding"/>
    <property type="evidence" value="ECO:0007669"/>
    <property type="project" value="InterPro"/>
</dbReference>
<gene>
    <name evidence="3" type="ORF">BUALT_Bualt04G0015200</name>
</gene>
<protein>
    <recommendedName>
        <fullName evidence="2">CCHC-type domain-containing protein</fullName>
    </recommendedName>
</protein>
<keyword evidence="1" id="KW-0862">Zinc</keyword>
<dbReference type="Pfam" id="PF00098">
    <property type="entry name" value="zf-CCHC"/>
    <property type="match status" value="1"/>
</dbReference>
<accession>A0AAV6XS13</accession>